<evidence type="ECO:0000256" key="1">
    <source>
        <dbReference type="ARBA" id="ARBA00007198"/>
    </source>
</evidence>
<reference evidence="4 6" key="2">
    <citation type="submission" date="2018-06" db="EMBL/GenBank/DDBJ databases">
        <authorList>
            <consortium name="Pathogen Informatics"/>
            <person name="Doyle S."/>
        </authorList>
    </citation>
    <scope>NUCLEOTIDE SEQUENCE [LARGE SCALE GENOMIC DNA]</scope>
    <source>
        <strain evidence="4 6">NCTC11091</strain>
    </source>
</reference>
<evidence type="ECO:0000313" key="6">
    <source>
        <dbReference type="Proteomes" id="UP000255193"/>
    </source>
</evidence>
<dbReference type="PROSITE" id="PS51353">
    <property type="entry name" value="ARSC"/>
    <property type="match status" value="1"/>
</dbReference>
<dbReference type="PANTHER" id="PTHR30041">
    <property type="entry name" value="ARSENATE REDUCTASE"/>
    <property type="match status" value="1"/>
</dbReference>
<dbReference type="InterPro" id="IPR036249">
    <property type="entry name" value="Thioredoxin-like_sf"/>
</dbReference>
<dbReference type="AlphaFoldDB" id="A0A1B8QF64"/>
<evidence type="ECO:0000313" key="3">
    <source>
        <dbReference type="EMBL" id="OBX80576.1"/>
    </source>
</evidence>
<evidence type="ECO:0000313" key="5">
    <source>
        <dbReference type="Proteomes" id="UP000092508"/>
    </source>
</evidence>
<organism evidence="3 5">
    <name type="scientific">Faucicola atlantae</name>
    <dbReference type="NCBI Taxonomy" id="34059"/>
    <lineage>
        <taxon>Bacteria</taxon>
        <taxon>Pseudomonadati</taxon>
        <taxon>Pseudomonadota</taxon>
        <taxon>Gammaproteobacteria</taxon>
        <taxon>Moraxellales</taxon>
        <taxon>Moraxellaceae</taxon>
        <taxon>Faucicola</taxon>
    </lineage>
</organism>
<dbReference type="Proteomes" id="UP000255193">
    <property type="component" value="Unassembled WGS sequence"/>
</dbReference>
<name>A0A1B8QF64_9GAMM</name>
<dbReference type="InterPro" id="IPR006660">
    <property type="entry name" value="Arsenate_reductase-like"/>
</dbReference>
<gene>
    <name evidence="4" type="primary">yffB</name>
    <name evidence="3" type="ORF">A9308_03260</name>
    <name evidence="4" type="ORF">NCTC11091_01372</name>
</gene>
<dbReference type="Gene3D" id="3.40.30.10">
    <property type="entry name" value="Glutaredoxin"/>
    <property type="match status" value="1"/>
</dbReference>
<proteinExistence type="inferred from homology"/>
<dbReference type="Pfam" id="PF03960">
    <property type="entry name" value="ArsC"/>
    <property type="match status" value="1"/>
</dbReference>
<dbReference type="OrthoDB" id="9803749at2"/>
<dbReference type="RefSeq" id="WP_067056030.1">
    <property type="nucleotide sequence ID" value="NZ_LZMZ01000005.1"/>
</dbReference>
<dbReference type="PANTHER" id="PTHR30041:SF8">
    <property type="entry name" value="PROTEIN YFFB"/>
    <property type="match status" value="1"/>
</dbReference>
<reference evidence="3 5" key="1">
    <citation type="submission" date="2016-06" db="EMBL/GenBank/DDBJ databases">
        <title>Draft genome of Moraxella atlantae CCUG 66109.</title>
        <authorList>
            <person name="Salva-Serra F."/>
            <person name="Engstrom-Jakobsson H."/>
            <person name="Thorell K."/>
            <person name="Gonzales-Siles L."/>
            <person name="Karlsson R."/>
            <person name="Boulund F."/>
            <person name="Engstrand L."/>
            <person name="Kristiansson E."/>
            <person name="Moore E."/>
        </authorList>
    </citation>
    <scope>NUCLEOTIDE SEQUENCE [LARGE SCALE GENOMIC DNA]</scope>
    <source>
        <strain evidence="3 5">CCUG 66109</strain>
    </source>
</reference>
<evidence type="ECO:0000256" key="2">
    <source>
        <dbReference type="PROSITE-ProRule" id="PRU01282"/>
    </source>
</evidence>
<dbReference type="STRING" id="34059.A9308_03260"/>
<protein>
    <submittedName>
        <fullName evidence="3">Arsenate reductase</fullName>
    </submittedName>
    <submittedName>
        <fullName evidence="4">Putative reductase</fullName>
    </submittedName>
</protein>
<evidence type="ECO:0000313" key="4">
    <source>
        <dbReference type="EMBL" id="STY95578.1"/>
    </source>
</evidence>
<dbReference type="InterPro" id="IPR006504">
    <property type="entry name" value="Tscrpt_reg_Spx/MgsR"/>
</dbReference>
<comment type="similarity">
    <text evidence="1 2">Belongs to the ArsC family.</text>
</comment>
<accession>A0A1B8QF64</accession>
<dbReference type="NCBIfam" id="TIGR01617">
    <property type="entry name" value="arsC_related"/>
    <property type="match status" value="1"/>
</dbReference>
<sequence length="116" mass="12775">MAAYQIYGIKNCTTVKNALAQLDASGADYEFTDFKKAGVDESLLRDWIAQAGLAKILNKNSLTWRRLSPDEQTNADTLDGAVALMTAKPNLIKRPILQHTDGLIVGFDKAAYQQLM</sequence>
<dbReference type="EMBL" id="LZMZ01000005">
    <property type="protein sequence ID" value="OBX80576.1"/>
    <property type="molecule type" value="Genomic_DNA"/>
</dbReference>
<dbReference type="Proteomes" id="UP000092508">
    <property type="component" value="Unassembled WGS sequence"/>
</dbReference>
<dbReference type="SUPFAM" id="SSF52833">
    <property type="entry name" value="Thioredoxin-like"/>
    <property type="match status" value="1"/>
</dbReference>
<dbReference type="EMBL" id="UGQA01000001">
    <property type="protein sequence ID" value="STY95578.1"/>
    <property type="molecule type" value="Genomic_DNA"/>
</dbReference>